<keyword evidence="3" id="KW-1185">Reference proteome</keyword>
<sequence length="142" mass="14801">MRRRLRYLRRVRELGYRDLGGLVFELRRAGAQNEVLVGAKFDALVRIDAELHALERGLRDFQPIEELHEPGVSVCVRCGALHGSEANFCPQCGVRVGHTGAAPGSPAPPPAAVAPGPPAGSQPTAGAAPTTGQGPAGAPPGR</sequence>
<comment type="caution">
    <text evidence="2">The sequence shown here is derived from an EMBL/GenBank/DDBJ whole genome shotgun (WGS) entry which is preliminary data.</text>
</comment>
<gene>
    <name evidence="2" type="ORF">PAI11_29280</name>
</gene>
<name>H0E7X1_9ACTN</name>
<evidence type="ECO:0000313" key="2">
    <source>
        <dbReference type="EMBL" id="EHN10229.1"/>
    </source>
</evidence>
<evidence type="ECO:0000256" key="1">
    <source>
        <dbReference type="SAM" id="MobiDB-lite"/>
    </source>
</evidence>
<organism evidence="2 3">
    <name type="scientific">Patulibacter medicamentivorans</name>
    <dbReference type="NCBI Taxonomy" id="1097667"/>
    <lineage>
        <taxon>Bacteria</taxon>
        <taxon>Bacillati</taxon>
        <taxon>Actinomycetota</taxon>
        <taxon>Thermoleophilia</taxon>
        <taxon>Solirubrobacterales</taxon>
        <taxon>Patulibacteraceae</taxon>
        <taxon>Patulibacter</taxon>
    </lineage>
</organism>
<reference evidence="2 3" key="1">
    <citation type="journal article" date="2013" name="Biodegradation">
        <title>Quantitative proteomic analysis of ibuprofen-degrading Patulibacter sp. strain I11.</title>
        <authorList>
            <person name="Almeida B."/>
            <person name="Kjeldal H."/>
            <person name="Lolas I."/>
            <person name="Knudsen A.D."/>
            <person name="Carvalho G."/>
            <person name="Nielsen K.L."/>
            <person name="Barreto Crespo M.T."/>
            <person name="Stensballe A."/>
            <person name="Nielsen J.L."/>
        </authorList>
    </citation>
    <scope>NUCLEOTIDE SEQUENCE [LARGE SCALE GENOMIC DNA]</scope>
    <source>
        <strain evidence="2 3">I11</strain>
    </source>
</reference>
<accession>H0E7X1</accession>
<dbReference type="EMBL" id="AGUD01000237">
    <property type="protein sequence ID" value="EHN10229.1"/>
    <property type="molecule type" value="Genomic_DNA"/>
</dbReference>
<feature type="compositionally biased region" description="Low complexity" evidence="1">
    <location>
        <begin position="121"/>
        <end position="133"/>
    </location>
</feature>
<feature type="compositionally biased region" description="Pro residues" evidence="1">
    <location>
        <begin position="105"/>
        <end position="120"/>
    </location>
</feature>
<evidence type="ECO:0000313" key="3">
    <source>
        <dbReference type="Proteomes" id="UP000005143"/>
    </source>
</evidence>
<dbReference type="Proteomes" id="UP000005143">
    <property type="component" value="Unassembled WGS sequence"/>
</dbReference>
<feature type="region of interest" description="Disordered" evidence="1">
    <location>
        <begin position="97"/>
        <end position="142"/>
    </location>
</feature>
<proteinExistence type="predicted"/>
<protein>
    <submittedName>
        <fullName evidence="2">OmpA/MotB domain protein</fullName>
    </submittedName>
</protein>
<dbReference type="AlphaFoldDB" id="H0E7X1"/>